<keyword evidence="2" id="KW-0472">Membrane</keyword>
<feature type="compositionally biased region" description="Basic and acidic residues" evidence="1">
    <location>
        <begin position="345"/>
        <end position="355"/>
    </location>
</feature>
<dbReference type="AlphaFoldDB" id="A0AAV9VPQ8"/>
<feature type="region of interest" description="Disordered" evidence="1">
    <location>
        <begin position="263"/>
        <end position="414"/>
    </location>
</feature>
<reference evidence="3 4" key="1">
    <citation type="submission" date="2019-10" db="EMBL/GenBank/DDBJ databases">
        <authorList>
            <person name="Palmer J.M."/>
        </authorList>
    </citation>
    <scope>NUCLEOTIDE SEQUENCE [LARGE SCALE GENOMIC DNA]</scope>
    <source>
        <strain evidence="3 4">TWF730</strain>
    </source>
</reference>
<keyword evidence="4" id="KW-1185">Reference proteome</keyword>
<gene>
    <name evidence="3" type="ORF">TWF730_001072</name>
</gene>
<evidence type="ECO:0000313" key="4">
    <source>
        <dbReference type="Proteomes" id="UP001373714"/>
    </source>
</evidence>
<sequence>MTFWKSWSNLYRFLFVLGGLFVLWVLISFLCRVISARFRRKLEAGYQLELVERPPEPTQVQRSRSVNFGVRALDSHETPVEAGIVDSESLRVFSPASRFSRISSPASTGGRKGSASTIGSVYVPDVNAAGLNVYGQLSHMPQLKYVPQMVPRGLPPFVSPGLQAMQGQAAAGLRGPPMPVDNNNVGRPSSASPSFHTAPTTPLQGDIGEYFMIPTPHPYCNYLEVPSHNHRHFSNASINIGEVVTGLPQPPQSIAKPILKLQGQGLPATEPSKSEQSITPDGSAHNIPIQIPQLGIPTSVTQVKRYPPRSRSAPPLKTRQSSDLENSNQSLTDIPEVPVETLDGVEGKSLPRGDSNENIPSLAVPKAMNPPLDSDISQPTRVVSPGYPTQVGTKRNAGFRNKGKGRAYEPWREE</sequence>
<dbReference type="EMBL" id="JAVHNS010000001">
    <property type="protein sequence ID" value="KAK6363651.1"/>
    <property type="molecule type" value="Genomic_DNA"/>
</dbReference>
<accession>A0AAV9VPQ8</accession>
<feature type="compositionally biased region" description="Polar residues" evidence="1">
    <location>
        <begin position="318"/>
        <end position="332"/>
    </location>
</feature>
<proteinExistence type="predicted"/>
<evidence type="ECO:0000313" key="3">
    <source>
        <dbReference type="EMBL" id="KAK6363651.1"/>
    </source>
</evidence>
<organism evidence="3 4">
    <name type="scientific">Orbilia blumenaviensis</name>
    <dbReference type="NCBI Taxonomy" id="1796055"/>
    <lineage>
        <taxon>Eukaryota</taxon>
        <taxon>Fungi</taxon>
        <taxon>Dikarya</taxon>
        <taxon>Ascomycota</taxon>
        <taxon>Pezizomycotina</taxon>
        <taxon>Orbiliomycetes</taxon>
        <taxon>Orbiliales</taxon>
        <taxon>Orbiliaceae</taxon>
        <taxon>Orbilia</taxon>
    </lineage>
</organism>
<keyword evidence="2" id="KW-0812">Transmembrane</keyword>
<feature type="transmembrane region" description="Helical" evidence="2">
    <location>
        <begin position="12"/>
        <end position="31"/>
    </location>
</feature>
<evidence type="ECO:0000256" key="1">
    <source>
        <dbReference type="SAM" id="MobiDB-lite"/>
    </source>
</evidence>
<dbReference type="Proteomes" id="UP001373714">
    <property type="component" value="Unassembled WGS sequence"/>
</dbReference>
<protein>
    <submittedName>
        <fullName evidence="3">Uncharacterized protein</fullName>
    </submittedName>
</protein>
<name>A0AAV9VPQ8_9PEZI</name>
<keyword evidence="2" id="KW-1133">Transmembrane helix</keyword>
<evidence type="ECO:0000256" key="2">
    <source>
        <dbReference type="SAM" id="Phobius"/>
    </source>
</evidence>
<comment type="caution">
    <text evidence="3">The sequence shown here is derived from an EMBL/GenBank/DDBJ whole genome shotgun (WGS) entry which is preliminary data.</text>
</comment>